<dbReference type="PATRIC" id="fig|151081.8.peg.2917"/>
<evidence type="ECO:0000313" key="1">
    <source>
        <dbReference type="EMBL" id="KJZ00370.1"/>
    </source>
</evidence>
<gene>
    <name evidence="1" type="ORF">TW72_06655</name>
</gene>
<organism evidence="1 2">
    <name type="scientific">Pseudoalteromonas ruthenica</name>
    <dbReference type="NCBI Taxonomy" id="151081"/>
    <lineage>
        <taxon>Bacteria</taxon>
        <taxon>Pseudomonadati</taxon>
        <taxon>Pseudomonadota</taxon>
        <taxon>Gammaproteobacteria</taxon>
        <taxon>Alteromonadales</taxon>
        <taxon>Pseudoalteromonadaceae</taxon>
        <taxon>Pseudoalteromonas</taxon>
    </lineage>
</organism>
<keyword evidence="2" id="KW-1185">Reference proteome</keyword>
<name>A0A0F4PL68_9GAMM</name>
<evidence type="ECO:0000313" key="2">
    <source>
        <dbReference type="Proteomes" id="UP000033664"/>
    </source>
</evidence>
<protein>
    <submittedName>
        <fullName evidence="1">Uncharacterized protein</fullName>
    </submittedName>
</protein>
<dbReference type="Proteomes" id="UP000033664">
    <property type="component" value="Unassembled WGS sequence"/>
</dbReference>
<reference evidence="1 2" key="1">
    <citation type="journal article" date="2015" name="BMC Genomics">
        <title>Genome mining reveals unlocked bioactive potential of marine Gram-negative bacteria.</title>
        <authorList>
            <person name="Machado H."/>
            <person name="Sonnenschein E.C."/>
            <person name="Melchiorsen J."/>
            <person name="Gram L."/>
        </authorList>
    </citation>
    <scope>NUCLEOTIDE SEQUENCE [LARGE SCALE GENOMIC DNA]</scope>
    <source>
        <strain evidence="1 2">S3137</strain>
    </source>
</reference>
<dbReference type="EMBL" id="JXXZ01000006">
    <property type="protein sequence ID" value="KJZ00370.1"/>
    <property type="molecule type" value="Genomic_DNA"/>
</dbReference>
<proteinExistence type="predicted"/>
<sequence length="99" mass="11818">MYRQTNKASKNYRKSYTNRKFAIEQESFVEPQNIPELRRIIEITDYDSGEPITHKLELYKTDRIDCYKVLVDGKLWKKRIGWSNILAGIRKALPRLARE</sequence>
<dbReference type="OrthoDB" id="6318949at2"/>
<dbReference type="RefSeq" id="WP_045980054.1">
    <property type="nucleotide sequence ID" value="NZ_JXXY01000015.1"/>
</dbReference>
<dbReference type="GeneID" id="58228162"/>
<accession>A0A0F4PL68</accession>
<comment type="caution">
    <text evidence="1">The sequence shown here is derived from an EMBL/GenBank/DDBJ whole genome shotgun (WGS) entry which is preliminary data.</text>
</comment>
<dbReference type="AlphaFoldDB" id="A0A0F4PL68"/>